<name>A0A0D3CGB6_BRAOL</name>
<dbReference type="HOGENOM" id="CLU_1941055_0_0_1"/>
<keyword evidence="2" id="KW-1185">Reference proteome</keyword>
<reference evidence="1" key="2">
    <citation type="submission" date="2015-03" db="UniProtKB">
        <authorList>
            <consortium name="EnsemblPlants"/>
        </authorList>
    </citation>
    <scope>IDENTIFICATION</scope>
</reference>
<proteinExistence type="predicted"/>
<evidence type="ECO:0000313" key="2">
    <source>
        <dbReference type="Proteomes" id="UP000032141"/>
    </source>
</evidence>
<dbReference type="OMA" id="CKMKEHI"/>
<dbReference type="EnsemblPlants" id="Bo5g083880.1">
    <property type="protein sequence ID" value="Bo5g083880.1"/>
    <property type="gene ID" value="Bo5g083880"/>
</dbReference>
<sequence>MDNPPTDSPLPRKRTSNAVGWDYGVLFDAQFPYKVKCKLCRKEFSIGVCKMKEHIGHLKGNVADCPMSTKEDQEKCKKAIAEAKNKKSPIDQLASAINPEVSMAAKTRQHNLYDPISKEKTHAVHHYCAR</sequence>
<protein>
    <recommendedName>
        <fullName evidence="3">BED-type domain-containing protein</fullName>
    </recommendedName>
</protein>
<evidence type="ECO:0000313" key="1">
    <source>
        <dbReference type="EnsemblPlants" id="Bo5g083880.1"/>
    </source>
</evidence>
<reference evidence="1 2" key="1">
    <citation type="journal article" date="2014" name="Genome Biol.">
        <title>Transcriptome and methylome profiling reveals relics of genome dominance in the mesopolyploid Brassica oleracea.</title>
        <authorList>
            <person name="Parkin I.A."/>
            <person name="Koh C."/>
            <person name="Tang H."/>
            <person name="Robinson S.J."/>
            <person name="Kagale S."/>
            <person name="Clarke W.E."/>
            <person name="Town C.D."/>
            <person name="Nixon J."/>
            <person name="Krishnakumar V."/>
            <person name="Bidwell S.L."/>
            <person name="Denoeud F."/>
            <person name="Belcram H."/>
            <person name="Links M.G."/>
            <person name="Just J."/>
            <person name="Clarke C."/>
            <person name="Bender T."/>
            <person name="Huebert T."/>
            <person name="Mason A.S."/>
            <person name="Pires J.C."/>
            <person name="Barker G."/>
            <person name="Moore J."/>
            <person name="Walley P.G."/>
            <person name="Manoli S."/>
            <person name="Batley J."/>
            <person name="Edwards D."/>
            <person name="Nelson M.N."/>
            <person name="Wang X."/>
            <person name="Paterson A.H."/>
            <person name="King G."/>
            <person name="Bancroft I."/>
            <person name="Chalhoub B."/>
            <person name="Sharpe A.G."/>
        </authorList>
    </citation>
    <scope>NUCLEOTIDE SEQUENCE</scope>
    <source>
        <strain evidence="1 2">cv. TO1000</strain>
    </source>
</reference>
<dbReference type="Proteomes" id="UP000032141">
    <property type="component" value="Chromosome C5"/>
</dbReference>
<dbReference type="Gramene" id="Bo5g083880.1">
    <property type="protein sequence ID" value="Bo5g083880.1"/>
    <property type="gene ID" value="Bo5g083880"/>
</dbReference>
<organism evidence="1 2">
    <name type="scientific">Brassica oleracea var. oleracea</name>
    <dbReference type="NCBI Taxonomy" id="109376"/>
    <lineage>
        <taxon>Eukaryota</taxon>
        <taxon>Viridiplantae</taxon>
        <taxon>Streptophyta</taxon>
        <taxon>Embryophyta</taxon>
        <taxon>Tracheophyta</taxon>
        <taxon>Spermatophyta</taxon>
        <taxon>Magnoliopsida</taxon>
        <taxon>eudicotyledons</taxon>
        <taxon>Gunneridae</taxon>
        <taxon>Pentapetalae</taxon>
        <taxon>rosids</taxon>
        <taxon>malvids</taxon>
        <taxon>Brassicales</taxon>
        <taxon>Brassicaceae</taxon>
        <taxon>Brassiceae</taxon>
        <taxon>Brassica</taxon>
    </lineage>
</organism>
<dbReference type="AlphaFoldDB" id="A0A0D3CGB6"/>
<accession>A0A0D3CGB6</accession>
<evidence type="ECO:0008006" key="3">
    <source>
        <dbReference type="Google" id="ProtNLM"/>
    </source>
</evidence>